<dbReference type="Proteomes" id="UP001168167">
    <property type="component" value="Unassembled WGS sequence"/>
</dbReference>
<organism evidence="1 2">
    <name type="scientific">Candidatus Doriopsillibacter californiensis</name>
    <dbReference type="NCBI Taxonomy" id="2970740"/>
    <lineage>
        <taxon>Bacteria</taxon>
        <taxon>Pseudomonadati</taxon>
        <taxon>Pseudomonadota</taxon>
        <taxon>Gammaproteobacteria</taxon>
        <taxon>Candidatus Tethybacterales</taxon>
        <taxon>Candidatus Persebacteraceae</taxon>
        <taxon>Candidatus Doriopsillibacter</taxon>
    </lineage>
</organism>
<dbReference type="EMBL" id="JANQAO010000002">
    <property type="protein sequence ID" value="MDM5147463.1"/>
    <property type="molecule type" value="Genomic_DNA"/>
</dbReference>
<protein>
    <submittedName>
        <fullName evidence="1">Ribosome-associated translation inhibitor RaiA</fullName>
    </submittedName>
</protein>
<reference evidence="1" key="1">
    <citation type="submission" date="2022-08" db="EMBL/GenBank/DDBJ databases">
        <authorList>
            <person name="Dzunkova M."/>
            <person name="La Clair J."/>
            <person name="Tyml T."/>
            <person name="Doud D."/>
            <person name="Schulz F."/>
            <person name="Piquer S."/>
            <person name="Porcel Sanchis D."/>
            <person name="Osborn A."/>
            <person name="Robinson D."/>
            <person name="Louie K.B."/>
            <person name="Bowen B.P."/>
            <person name="Bowers R."/>
            <person name="Lee J."/>
            <person name="Arnau Llombart V."/>
            <person name="Diaz Villanueva W."/>
            <person name="Gosliner T."/>
            <person name="Northen T."/>
            <person name="Cheng J.-F."/>
            <person name="Burkart M.D."/>
            <person name="Woyke T."/>
        </authorList>
    </citation>
    <scope>NUCLEOTIDE SEQUENCE</scope>
    <source>
        <strain evidence="1">Df01</strain>
    </source>
</reference>
<dbReference type="Gene3D" id="3.30.160.100">
    <property type="entry name" value="Ribosome hibernation promotion factor-like"/>
    <property type="match status" value="1"/>
</dbReference>
<dbReference type="NCBIfam" id="TIGR00741">
    <property type="entry name" value="yfiA"/>
    <property type="match status" value="1"/>
</dbReference>
<reference evidence="1" key="2">
    <citation type="journal article" date="2023" name="Microbiome">
        <title>Synthase-selected sorting approach identifies a beta-lactone synthase in a nudibranch symbiotic bacterium.</title>
        <authorList>
            <person name="Dzunkova M."/>
            <person name="La Clair J.J."/>
            <person name="Tyml T."/>
            <person name="Doud D."/>
            <person name="Schulz F."/>
            <person name="Piquer-Esteban S."/>
            <person name="Porcel Sanchis D."/>
            <person name="Osborn A."/>
            <person name="Robinson D."/>
            <person name="Louie K.B."/>
            <person name="Bowen B.P."/>
            <person name="Bowers R.M."/>
            <person name="Lee J."/>
            <person name="Arnau V."/>
            <person name="Diaz-Villanueva W."/>
            <person name="Stepanauskas R."/>
            <person name="Gosliner T."/>
            <person name="Date S.V."/>
            <person name="Northen T.R."/>
            <person name="Cheng J.F."/>
            <person name="Burkart M.D."/>
            <person name="Woyke T."/>
        </authorList>
    </citation>
    <scope>NUCLEOTIDE SEQUENCE</scope>
    <source>
        <strain evidence="1">Df01</strain>
    </source>
</reference>
<accession>A0ABT7QL66</accession>
<dbReference type="SUPFAM" id="SSF69754">
    <property type="entry name" value="Ribosome binding protein Y (YfiA homologue)"/>
    <property type="match status" value="1"/>
</dbReference>
<comment type="caution">
    <text evidence="1">The sequence shown here is derived from an EMBL/GenBank/DDBJ whole genome shotgun (WGS) entry which is preliminary data.</text>
</comment>
<dbReference type="Pfam" id="PF02482">
    <property type="entry name" value="Ribosomal_S30AE"/>
    <property type="match status" value="1"/>
</dbReference>
<sequence>MQIDITGHHVEITDALRQHTIKLLERLNSHRETSLQNIRVVLQVSKNVNGCGIMTRYNQEEFVVNCQESDMYAAIDRAVEKMERQLQNAKGRKLARRSQ</sequence>
<name>A0ABT7QL66_9GAMM</name>
<evidence type="ECO:0000313" key="1">
    <source>
        <dbReference type="EMBL" id="MDM5147463.1"/>
    </source>
</evidence>
<evidence type="ECO:0000313" key="2">
    <source>
        <dbReference type="Proteomes" id="UP001168167"/>
    </source>
</evidence>
<dbReference type="InterPro" id="IPR003489">
    <property type="entry name" value="RHF/RaiA"/>
</dbReference>
<dbReference type="InterPro" id="IPR036567">
    <property type="entry name" value="RHF-like"/>
</dbReference>
<dbReference type="CDD" id="cd00552">
    <property type="entry name" value="RaiA"/>
    <property type="match status" value="1"/>
</dbReference>
<proteinExistence type="predicted"/>
<keyword evidence="2" id="KW-1185">Reference proteome</keyword>
<gene>
    <name evidence="1" type="primary">raiA</name>
    <name evidence="1" type="ORF">NQX30_03640</name>
</gene>